<feature type="compositionally biased region" description="Low complexity" evidence="1">
    <location>
        <begin position="261"/>
        <end position="287"/>
    </location>
</feature>
<evidence type="ECO:0000313" key="2">
    <source>
        <dbReference type="EMBL" id="OPZ93910.1"/>
    </source>
</evidence>
<gene>
    <name evidence="2" type="ORF">BWY73_00054</name>
</gene>
<protein>
    <submittedName>
        <fullName evidence="2">Uncharacterized protein</fullName>
    </submittedName>
</protein>
<sequence>MRSHGLHHVGHRQYSGFHDYLVPGQPVGISGTIHAFVVLQYRKRDRPGKFNAVQDVITGLAVGLDHLKLHLGQLAGLGQDFDRYDYLAHVMKQADDHHLLFQRPRLPGDGHRQPGHPALVSGRVRIAHFTHFAQGFDRLVYHFLQLFVTGLQTRLGPLPLGNVLFQLSVDLLQLLHLVFQLADNRFIVLPQVNGLLLGLLARGPGRRLRNGRRALPKGLLDDPHQRVGLRRLDDKTLRAQAEREIPIPLVGVGGGVKKQTAPASIARPSSSSGRGRTRPSPASGYPK</sequence>
<dbReference type="Proteomes" id="UP000485484">
    <property type="component" value="Unassembled WGS sequence"/>
</dbReference>
<organism evidence="2 3">
    <name type="scientific">candidate division TA06 bacterium ADurb.Bin417</name>
    <dbReference type="NCBI Taxonomy" id="1852828"/>
    <lineage>
        <taxon>Bacteria</taxon>
        <taxon>Bacteria division TA06</taxon>
    </lineage>
</organism>
<evidence type="ECO:0000256" key="1">
    <source>
        <dbReference type="SAM" id="MobiDB-lite"/>
    </source>
</evidence>
<accession>A0A1V5MLW0</accession>
<reference evidence="2 3" key="1">
    <citation type="submission" date="2017-02" db="EMBL/GenBank/DDBJ databases">
        <title>Delving into the versatile metabolic prowess of the omnipresent phylum Bacteroidetes.</title>
        <authorList>
            <person name="Nobu M.K."/>
            <person name="Mei R."/>
            <person name="Narihiro T."/>
            <person name="Kuroda K."/>
            <person name="Liu W.-T."/>
        </authorList>
    </citation>
    <scope>NUCLEOTIDE SEQUENCE [LARGE SCALE GENOMIC DNA]</scope>
    <source>
        <strain evidence="2">ADurb.Bin417</strain>
    </source>
</reference>
<feature type="region of interest" description="Disordered" evidence="1">
    <location>
        <begin position="252"/>
        <end position="287"/>
    </location>
</feature>
<proteinExistence type="predicted"/>
<evidence type="ECO:0000313" key="3">
    <source>
        <dbReference type="Proteomes" id="UP000485484"/>
    </source>
</evidence>
<dbReference type="AlphaFoldDB" id="A0A1V5MLW0"/>
<dbReference type="EMBL" id="MWAK01000003">
    <property type="protein sequence ID" value="OPZ93910.1"/>
    <property type="molecule type" value="Genomic_DNA"/>
</dbReference>
<comment type="caution">
    <text evidence="2">The sequence shown here is derived from an EMBL/GenBank/DDBJ whole genome shotgun (WGS) entry which is preliminary data.</text>
</comment>
<dbReference type="AntiFam" id="ANF00111">
    <property type="entry name" value="Shadow ORF (opposite rpfG)"/>
</dbReference>
<name>A0A1V5MLW0_UNCT6</name>